<keyword evidence="1" id="KW-0812">Transmembrane</keyword>
<keyword evidence="1" id="KW-0472">Membrane</keyword>
<keyword evidence="1" id="KW-1133">Transmembrane helix</keyword>
<evidence type="ECO:0000313" key="3">
    <source>
        <dbReference type="Proteomes" id="UP000034601"/>
    </source>
</evidence>
<gene>
    <name evidence="2" type="ORF">UU29_C0002G0048</name>
</gene>
<sequence length="83" mass="9462">MNGEREPSFHDQLPAIYRPMNPKVEIIIGAILTSIPAIRAHDAFTQGFNNNGWFLLAASGFGMFHIIKSARRLVRERKRQHFG</sequence>
<protein>
    <submittedName>
        <fullName evidence="2">Uncharacterized protein</fullName>
    </submittedName>
</protein>
<evidence type="ECO:0000256" key="1">
    <source>
        <dbReference type="SAM" id="Phobius"/>
    </source>
</evidence>
<dbReference type="EMBL" id="LCAB01000002">
    <property type="protein sequence ID" value="KKR83735.1"/>
    <property type="molecule type" value="Genomic_DNA"/>
</dbReference>
<comment type="caution">
    <text evidence="2">The sequence shown here is derived from an EMBL/GenBank/DDBJ whole genome shotgun (WGS) entry which is preliminary data.</text>
</comment>
<accession>A0A0G0WHD2</accession>
<name>A0A0G0WHD2_9BACT</name>
<feature type="transmembrane region" description="Helical" evidence="1">
    <location>
        <begin position="52"/>
        <end position="70"/>
    </location>
</feature>
<dbReference type="Proteomes" id="UP000034601">
    <property type="component" value="Unassembled WGS sequence"/>
</dbReference>
<proteinExistence type="predicted"/>
<dbReference type="AlphaFoldDB" id="A0A0G0WHD2"/>
<reference evidence="2 3" key="1">
    <citation type="journal article" date="2015" name="Nature">
        <title>rRNA introns, odd ribosomes, and small enigmatic genomes across a large radiation of phyla.</title>
        <authorList>
            <person name="Brown C.T."/>
            <person name="Hug L.A."/>
            <person name="Thomas B.C."/>
            <person name="Sharon I."/>
            <person name="Castelle C.J."/>
            <person name="Singh A."/>
            <person name="Wilkins M.J."/>
            <person name="Williams K.H."/>
            <person name="Banfield J.F."/>
        </authorList>
    </citation>
    <scope>NUCLEOTIDE SEQUENCE [LARGE SCALE GENOMIC DNA]</scope>
</reference>
<evidence type="ECO:0000313" key="2">
    <source>
        <dbReference type="EMBL" id="KKR83735.1"/>
    </source>
</evidence>
<organism evidence="2 3">
    <name type="scientific">Candidatus Daviesbacteria bacterium GW2011_GWA2_40_9</name>
    <dbReference type="NCBI Taxonomy" id="1618424"/>
    <lineage>
        <taxon>Bacteria</taxon>
        <taxon>Candidatus Daviesiibacteriota</taxon>
    </lineage>
</organism>